<comment type="caution">
    <text evidence="8">The sequence shown here is derived from an EMBL/GenBank/DDBJ whole genome shotgun (WGS) entry which is preliminary data.</text>
</comment>
<evidence type="ECO:0000259" key="7">
    <source>
        <dbReference type="PROSITE" id="PS50262"/>
    </source>
</evidence>
<organism evidence="8 9">
    <name type="scientific">Candidula unifasciata</name>
    <dbReference type="NCBI Taxonomy" id="100452"/>
    <lineage>
        <taxon>Eukaryota</taxon>
        <taxon>Metazoa</taxon>
        <taxon>Spiralia</taxon>
        <taxon>Lophotrochozoa</taxon>
        <taxon>Mollusca</taxon>
        <taxon>Gastropoda</taxon>
        <taxon>Heterobranchia</taxon>
        <taxon>Euthyneura</taxon>
        <taxon>Panpulmonata</taxon>
        <taxon>Eupulmonata</taxon>
        <taxon>Stylommatophora</taxon>
        <taxon>Helicina</taxon>
        <taxon>Helicoidea</taxon>
        <taxon>Geomitridae</taxon>
        <taxon>Candidula</taxon>
    </lineage>
</organism>
<evidence type="ECO:0000256" key="2">
    <source>
        <dbReference type="ARBA" id="ARBA00022692"/>
    </source>
</evidence>
<feature type="domain" description="G-protein coupled receptors family 1 profile" evidence="7">
    <location>
        <begin position="106"/>
        <end position="360"/>
    </location>
</feature>
<proteinExistence type="predicted"/>
<dbReference type="EMBL" id="CAJHNH020008450">
    <property type="protein sequence ID" value="CAG5135710.1"/>
    <property type="molecule type" value="Genomic_DNA"/>
</dbReference>
<dbReference type="PROSITE" id="PS50262">
    <property type="entry name" value="G_PROTEIN_RECEP_F1_2"/>
    <property type="match status" value="1"/>
</dbReference>
<dbReference type="InterPro" id="IPR052954">
    <property type="entry name" value="GPCR-Ligand_Int"/>
</dbReference>
<dbReference type="InterPro" id="IPR000276">
    <property type="entry name" value="GPCR_Rhodpsn"/>
</dbReference>
<evidence type="ECO:0000256" key="4">
    <source>
        <dbReference type="ARBA" id="ARBA00023136"/>
    </source>
</evidence>
<sequence length="427" mass="47352">MGDALTMHGERSPDSATQPHTTGLGIAVAGPPSPLDFAGELIDNCSELVQSLTGQLPQDADCNGSSVAFQNESSFYDLLLNHGDIKMRDDLLRYMTPVVIITGNLSNLMALFVLRRKKLRRNSVCFYMCAYAIANLLTLNLMLGVGWVCFAFNKIYVSNLTDWSCRLWSFITNVITYSGIWFVVAMNIDRLLYTLSRSGGQGNCSVFSAKAAVTAIVIGLVVVSIHAMWTFELQPHGCYVPFQQGDIHILIWPWWSATVYTYLPLFLIISLNIVHITALALKYCHELQSSSPQADGGKDSFVVTVIVVSMSFFLLAVPATVANILDIHMPSSWLSVDLVARMELTKKITEILSSLNQVVFGAQLLLCSEEFRRECVALLRVIFCCVGSKRNIKMVSIRQPSNSEDSSPERQVDYELCNNNDETITSV</sequence>
<evidence type="ECO:0000256" key="5">
    <source>
        <dbReference type="SAM" id="MobiDB-lite"/>
    </source>
</evidence>
<dbReference type="Proteomes" id="UP000678393">
    <property type="component" value="Unassembled WGS sequence"/>
</dbReference>
<feature type="transmembrane region" description="Helical" evidence="6">
    <location>
        <begin position="94"/>
        <end position="114"/>
    </location>
</feature>
<dbReference type="PANTHER" id="PTHR46641">
    <property type="entry name" value="FMRFAMIDE RECEPTOR-RELATED"/>
    <property type="match status" value="1"/>
</dbReference>
<dbReference type="AlphaFoldDB" id="A0A8S4A594"/>
<dbReference type="Pfam" id="PF00001">
    <property type="entry name" value="7tm_1"/>
    <property type="match status" value="1"/>
</dbReference>
<feature type="region of interest" description="Disordered" evidence="5">
    <location>
        <begin position="1"/>
        <end position="25"/>
    </location>
</feature>
<feature type="transmembrane region" description="Helical" evidence="6">
    <location>
        <begin position="259"/>
        <end position="281"/>
    </location>
</feature>
<gene>
    <name evidence="8" type="ORF">CUNI_LOCUS21268</name>
</gene>
<evidence type="ECO:0000256" key="6">
    <source>
        <dbReference type="SAM" id="Phobius"/>
    </source>
</evidence>
<comment type="subcellular location">
    <subcellularLocation>
        <location evidence="1">Membrane</location>
    </subcellularLocation>
</comment>
<accession>A0A8S4A594</accession>
<dbReference type="SUPFAM" id="SSF81321">
    <property type="entry name" value="Family A G protein-coupled receptor-like"/>
    <property type="match status" value="1"/>
</dbReference>
<name>A0A8S4A594_9EUPU</name>
<keyword evidence="9" id="KW-1185">Reference proteome</keyword>
<protein>
    <recommendedName>
        <fullName evidence="7">G-protein coupled receptors family 1 profile domain-containing protein</fullName>
    </recommendedName>
</protein>
<feature type="transmembrane region" description="Helical" evidence="6">
    <location>
        <begin position="209"/>
        <end position="229"/>
    </location>
</feature>
<dbReference type="PANTHER" id="PTHR46641:SF25">
    <property type="entry name" value="CNMAMIDE RECEPTOR-RELATED"/>
    <property type="match status" value="1"/>
</dbReference>
<feature type="transmembrane region" description="Helical" evidence="6">
    <location>
        <begin position="126"/>
        <end position="147"/>
    </location>
</feature>
<dbReference type="GO" id="GO:0004930">
    <property type="term" value="F:G protein-coupled receptor activity"/>
    <property type="evidence" value="ECO:0007669"/>
    <property type="project" value="InterPro"/>
</dbReference>
<feature type="transmembrane region" description="Helical" evidence="6">
    <location>
        <begin position="301"/>
        <end position="325"/>
    </location>
</feature>
<dbReference type="Gene3D" id="1.20.1070.10">
    <property type="entry name" value="Rhodopsin 7-helix transmembrane proteins"/>
    <property type="match status" value="1"/>
</dbReference>
<dbReference type="InterPro" id="IPR017452">
    <property type="entry name" value="GPCR_Rhodpsn_7TM"/>
</dbReference>
<reference evidence="8" key="1">
    <citation type="submission" date="2021-04" db="EMBL/GenBank/DDBJ databases">
        <authorList>
            <consortium name="Molecular Ecology Group"/>
        </authorList>
    </citation>
    <scope>NUCLEOTIDE SEQUENCE</scope>
</reference>
<evidence type="ECO:0000256" key="1">
    <source>
        <dbReference type="ARBA" id="ARBA00004370"/>
    </source>
</evidence>
<keyword evidence="2 6" id="KW-0812">Transmembrane</keyword>
<dbReference type="GO" id="GO:0016020">
    <property type="term" value="C:membrane"/>
    <property type="evidence" value="ECO:0007669"/>
    <property type="project" value="UniProtKB-SubCell"/>
</dbReference>
<evidence type="ECO:0000256" key="3">
    <source>
        <dbReference type="ARBA" id="ARBA00022989"/>
    </source>
</evidence>
<keyword evidence="4 6" id="KW-0472">Membrane</keyword>
<keyword evidence="3 6" id="KW-1133">Transmembrane helix</keyword>
<evidence type="ECO:0000313" key="8">
    <source>
        <dbReference type="EMBL" id="CAG5135710.1"/>
    </source>
</evidence>
<evidence type="ECO:0000313" key="9">
    <source>
        <dbReference type="Proteomes" id="UP000678393"/>
    </source>
</evidence>
<feature type="transmembrane region" description="Helical" evidence="6">
    <location>
        <begin position="167"/>
        <end position="188"/>
    </location>
</feature>
<dbReference type="OrthoDB" id="9990906at2759"/>